<dbReference type="FunFam" id="3.40.50.720:FF:000084">
    <property type="entry name" value="Short-chain dehydrogenase reductase"/>
    <property type="match status" value="1"/>
</dbReference>
<evidence type="ECO:0000313" key="3">
    <source>
        <dbReference type="EMBL" id="KEI72805.1"/>
    </source>
</evidence>
<dbReference type="Gene3D" id="3.40.50.720">
    <property type="entry name" value="NAD(P)-binding Rossmann-like Domain"/>
    <property type="match status" value="1"/>
</dbReference>
<reference evidence="3 4" key="1">
    <citation type="submission" date="2014-06" db="EMBL/GenBank/DDBJ databases">
        <title>Whole Genome Sequences of Three Symbiotic Endozoicomonas Bacteria.</title>
        <authorList>
            <person name="Neave M.J."/>
            <person name="Apprill A."/>
            <person name="Voolstra C.R."/>
        </authorList>
    </citation>
    <scope>NUCLEOTIDE SEQUENCE [LARGE SCALE GENOMIC DNA]</scope>
    <source>
        <strain evidence="3 4">DSM 22380</strain>
    </source>
</reference>
<organism evidence="3 4">
    <name type="scientific">Endozoicomonas elysicola</name>
    <dbReference type="NCBI Taxonomy" id="305900"/>
    <lineage>
        <taxon>Bacteria</taxon>
        <taxon>Pseudomonadati</taxon>
        <taxon>Pseudomonadota</taxon>
        <taxon>Gammaproteobacteria</taxon>
        <taxon>Oceanospirillales</taxon>
        <taxon>Endozoicomonadaceae</taxon>
        <taxon>Endozoicomonas</taxon>
    </lineage>
</organism>
<dbReference type="SUPFAM" id="SSF51735">
    <property type="entry name" value="NAD(P)-binding Rossmann-fold domains"/>
    <property type="match status" value="1"/>
</dbReference>
<gene>
    <name evidence="3" type="ORF">GV64_20630</name>
</gene>
<dbReference type="CDD" id="cd05344">
    <property type="entry name" value="BKR_like_SDR_like"/>
    <property type="match status" value="1"/>
</dbReference>
<dbReference type="RefSeq" id="WP_020581483.1">
    <property type="nucleotide sequence ID" value="NZ_JOJP01000001.1"/>
</dbReference>
<sequence length="261" mass="27662">MDLGVQNKVFMVAGASSGLGYAIAKKLAEEGAKVSIASRSPENIAKAAATISEETAAEIRGYVFDARDEGSITQWVEETQNDFGHIDGLVINTGGPAPGFFEEFDDQAWQSAFELTLMSAVRLIRAALPALKVNGGSILTLTSSAVKEPIDILVMSNVMRSGVNSLVKTLATDLAQYNIRINNLIPGSINTDRIKALNLFLAKRSDTSPGKVRKAAESAIPMGRYGKPEEFANAAAFLLSDAASYITGTNTVVDGGKMKSV</sequence>
<dbReference type="GO" id="GO:0016491">
    <property type="term" value="F:oxidoreductase activity"/>
    <property type="evidence" value="ECO:0007669"/>
    <property type="project" value="UniProtKB-KW"/>
</dbReference>
<evidence type="ECO:0000256" key="1">
    <source>
        <dbReference type="ARBA" id="ARBA00006484"/>
    </source>
</evidence>
<dbReference type="PRINTS" id="PR00081">
    <property type="entry name" value="GDHRDH"/>
</dbReference>
<keyword evidence="2" id="KW-0560">Oxidoreductase</keyword>
<dbReference type="PANTHER" id="PTHR43943:SF17">
    <property type="entry name" value="3-PHENYLPROPIONATE-DIHYDRODIOL_CINNAMIC ACID-DIHYDRODIOL DEHYDROGENASE"/>
    <property type="match status" value="1"/>
</dbReference>
<dbReference type="PANTHER" id="PTHR43943">
    <property type="entry name" value="DEHYDROGENASE/REDUCTASE (SDR FAMILY) MEMBER 4"/>
    <property type="match status" value="1"/>
</dbReference>
<dbReference type="Proteomes" id="UP000027997">
    <property type="component" value="Unassembled WGS sequence"/>
</dbReference>
<name>A0A081KF79_9GAMM</name>
<dbReference type="eggNOG" id="COG1028">
    <property type="taxonomic scope" value="Bacteria"/>
</dbReference>
<dbReference type="InterPro" id="IPR002347">
    <property type="entry name" value="SDR_fam"/>
</dbReference>
<evidence type="ECO:0000313" key="4">
    <source>
        <dbReference type="Proteomes" id="UP000027997"/>
    </source>
</evidence>
<comment type="similarity">
    <text evidence="1">Belongs to the short-chain dehydrogenases/reductases (SDR) family.</text>
</comment>
<comment type="caution">
    <text evidence="3">The sequence shown here is derived from an EMBL/GenBank/DDBJ whole genome shotgun (WGS) entry which is preliminary data.</text>
</comment>
<evidence type="ECO:0000256" key="2">
    <source>
        <dbReference type="ARBA" id="ARBA00023002"/>
    </source>
</evidence>
<keyword evidence="4" id="KW-1185">Reference proteome</keyword>
<dbReference type="STRING" id="305900.GV64_20630"/>
<proteinExistence type="inferred from homology"/>
<dbReference type="Pfam" id="PF13561">
    <property type="entry name" value="adh_short_C2"/>
    <property type="match status" value="1"/>
</dbReference>
<protein>
    <submittedName>
        <fullName evidence="3">3-oxoacyl-ACP reductase</fullName>
    </submittedName>
</protein>
<dbReference type="InterPro" id="IPR036291">
    <property type="entry name" value="NAD(P)-bd_dom_sf"/>
</dbReference>
<dbReference type="EMBL" id="JOJP01000001">
    <property type="protein sequence ID" value="KEI72805.1"/>
    <property type="molecule type" value="Genomic_DNA"/>
</dbReference>
<dbReference type="AlphaFoldDB" id="A0A081KF79"/>
<accession>A0A081KF79</accession>